<gene>
    <name evidence="1" type="ORF">A0128_14520</name>
</gene>
<organism evidence="1 2">
    <name type="scientific">Leptospira tipperaryensis</name>
    <dbReference type="NCBI Taxonomy" id="2564040"/>
    <lineage>
        <taxon>Bacteria</taxon>
        <taxon>Pseudomonadati</taxon>
        <taxon>Spirochaetota</taxon>
        <taxon>Spirochaetia</taxon>
        <taxon>Leptospirales</taxon>
        <taxon>Leptospiraceae</taxon>
        <taxon>Leptospira</taxon>
    </lineage>
</organism>
<dbReference type="AlphaFoldDB" id="A0A1D7UZD7"/>
<evidence type="ECO:0000313" key="1">
    <source>
        <dbReference type="EMBL" id="AOP34952.1"/>
    </source>
</evidence>
<reference evidence="1 2" key="1">
    <citation type="submission" date="2016-04" db="EMBL/GenBank/DDBJ databases">
        <title>Complete genome seqeunce of Leptospira alstonii serovar Room22.</title>
        <authorList>
            <person name="Nally J.E."/>
            <person name="Bayles D.O."/>
            <person name="Hurley D."/>
            <person name="Fanning S."/>
            <person name="McMahon B.J."/>
            <person name="Arent Z."/>
        </authorList>
    </citation>
    <scope>NUCLEOTIDE SEQUENCE [LARGE SCALE GENOMIC DNA]</scope>
    <source>
        <strain evidence="1 2">GWTS #1</strain>
    </source>
</reference>
<proteinExistence type="predicted"/>
<keyword evidence="2" id="KW-1185">Reference proteome</keyword>
<dbReference type="KEGG" id="laj:A0128_14520"/>
<evidence type="ECO:0000313" key="2">
    <source>
        <dbReference type="Proteomes" id="UP000094197"/>
    </source>
</evidence>
<sequence>MGKTRRTFLYQKNHIFASRKFPLPSVGTPTRIQIGILLIPDSFLIYGKGLWASRTRRYALSDSGRRENSGDFALS</sequence>
<dbReference type="EMBL" id="CP015217">
    <property type="protein sequence ID" value="AOP34952.1"/>
    <property type="molecule type" value="Genomic_DNA"/>
</dbReference>
<accession>A0A1D7UZD7</accession>
<dbReference type="Proteomes" id="UP000094197">
    <property type="component" value="Chromosome 1"/>
</dbReference>
<protein>
    <submittedName>
        <fullName evidence="1">Uncharacterized protein</fullName>
    </submittedName>
</protein>
<name>A0A1D7UZD7_9LEPT</name>